<gene>
    <name evidence="7" type="primary">ruvX</name>
    <name evidence="7" type="ORF">HU137_06580</name>
</gene>
<keyword evidence="1 5" id="KW-0963">Cytoplasm</keyword>
<dbReference type="SUPFAM" id="SSF53098">
    <property type="entry name" value="Ribonuclease H-like"/>
    <property type="match status" value="1"/>
</dbReference>
<dbReference type="PANTHER" id="PTHR33317:SF4">
    <property type="entry name" value="POLYNUCLEOTIDYL TRANSFERASE, RIBONUCLEASE H-LIKE SUPERFAMILY PROTEIN"/>
    <property type="match status" value="1"/>
</dbReference>
<keyword evidence="3 5" id="KW-0540">Nuclease</keyword>
<dbReference type="InterPro" id="IPR037027">
    <property type="entry name" value="YqgF/RNaseH-like_dom_sf"/>
</dbReference>
<dbReference type="PANTHER" id="PTHR33317">
    <property type="entry name" value="POLYNUCLEOTIDYL TRANSFERASE, RIBONUCLEASE H-LIKE SUPERFAMILY PROTEIN"/>
    <property type="match status" value="1"/>
</dbReference>
<dbReference type="CDD" id="cd16964">
    <property type="entry name" value="YqgF"/>
    <property type="match status" value="1"/>
</dbReference>
<evidence type="ECO:0000313" key="8">
    <source>
        <dbReference type="Proteomes" id="UP000552241"/>
    </source>
</evidence>
<dbReference type="InterPro" id="IPR005227">
    <property type="entry name" value="YqgF"/>
</dbReference>
<evidence type="ECO:0000256" key="4">
    <source>
        <dbReference type="ARBA" id="ARBA00022801"/>
    </source>
</evidence>
<proteinExistence type="inferred from homology"/>
<protein>
    <recommendedName>
        <fullName evidence="5">Putative pre-16S rRNA nuclease</fullName>
        <ecNumber evidence="5">3.1.-.-</ecNumber>
    </recommendedName>
</protein>
<evidence type="ECO:0000259" key="6">
    <source>
        <dbReference type="SMART" id="SM00732"/>
    </source>
</evidence>
<dbReference type="EC" id="3.1.-.-" evidence="5"/>
<evidence type="ECO:0000313" key="7">
    <source>
        <dbReference type="EMBL" id="MBA5629437.1"/>
    </source>
</evidence>
<accession>A0A838ZPL7</accession>
<comment type="function">
    <text evidence="5">Could be a nuclease involved in processing of the 5'-end of pre-16S rRNA.</text>
</comment>
<dbReference type="GO" id="GO:0005829">
    <property type="term" value="C:cytosol"/>
    <property type="evidence" value="ECO:0007669"/>
    <property type="project" value="TreeGrafter"/>
</dbReference>
<comment type="subcellular location">
    <subcellularLocation>
        <location evidence="5">Cytoplasm</location>
    </subcellularLocation>
</comment>
<dbReference type="GO" id="GO:0016788">
    <property type="term" value="F:hydrolase activity, acting on ester bonds"/>
    <property type="evidence" value="ECO:0007669"/>
    <property type="project" value="UniProtKB-UniRule"/>
</dbReference>
<comment type="caution">
    <text evidence="7">The sequence shown here is derived from an EMBL/GenBank/DDBJ whole genome shotgun (WGS) entry which is preliminary data.</text>
</comment>
<organism evidence="7 8">
    <name type="scientific">Moheibacter lacus</name>
    <dbReference type="NCBI Taxonomy" id="2745851"/>
    <lineage>
        <taxon>Bacteria</taxon>
        <taxon>Pseudomonadati</taxon>
        <taxon>Bacteroidota</taxon>
        <taxon>Flavobacteriia</taxon>
        <taxon>Flavobacteriales</taxon>
        <taxon>Weeksellaceae</taxon>
        <taxon>Moheibacter</taxon>
    </lineage>
</organism>
<comment type="similarity">
    <text evidence="5">Belongs to the YqgF HJR family.</text>
</comment>
<evidence type="ECO:0000256" key="2">
    <source>
        <dbReference type="ARBA" id="ARBA00022517"/>
    </source>
</evidence>
<reference evidence="7 8" key="1">
    <citation type="submission" date="2020-07" db="EMBL/GenBank/DDBJ databases">
        <title>Moheibacter lacus sp. nov., a member of the family Flavobacteriaceae isolated from freshwater lake sediment.</title>
        <authorList>
            <person name="Liu Y."/>
        </authorList>
    </citation>
    <scope>NUCLEOTIDE SEQUENCE [LARGE SCALE GENOMIC DNA]</scope>
    <source>
        <strain evidence="7 8">BDHS18</strain>
    </source>
</reference>
<dbReference type="Pfam" id="PF03652">
    <property type="entry name" value="RuvX"/>
    <property type="match status" value="1"/>
</dbReference>
<dbReference type="Gene3D" id="3.30.420.140">
    <property type="entry name" value="YqgF/RNase H-like domain"/>
    <property type="match status" value="1"/>
</dbReference>
<evidence type="ECO:0000256" key="1">
    <source>
        <dbReference type="ARBA" id="ARBA00022490"/>
    </source>
</evidence>
<dbReference type="NCBIfam" id="TIGR00250">
    <property type="entry name" value="RNAse_H_YqgF"/>
    <property type="match status" value="1"/>
</dbReference>
<dbReference type="RefSeq" id="WP_182042992.1">
    <property type="nucleotide sequence ID" value="NZ_JACDZE010000001.1"/>
</dbReference>
<dbReference type="InterPro" id="IPR006641">
    <property type="entry name" value="YqgF/RNaseH-like_dom"/>
</dbReference>
<feature type="domain" description="YqgF/RNase H-like" evidence="6">
    <location>
        <begin position="2"/>
        <end position="100"/>
    </location>
</feature>
<dbReference type="InterPro" id="IPR012337">
    <property type="entry name" value="RNaseH-like_sf"/>
</dbReference>
<dbReference type="GO" id="GO:0000967">
    <property type="term" value="P:rRNA 5'-end processing"/>
    <property type="evidence" value="ECO:0007669"/>
    <property type="project" value="UniProtKB-UniRule"/>
</dbReference>
<keyword evidence="2 5" id="KW-0690">Ribosome biogenesis</keyword>
<evidence type="ECO:0000256" key="5">
    <source>
        <dbReference type="HAMAP-Rule" id="MF_00651"/>
    </source>
</evidence>
<evidence type="ECO:0000256" key="3">
    <source>
        <dbReference type="ARBA" id="ARBA00022722"/>
    </source>
</evidence>
<keyword evidence="8" id="KW-1185">Reference proteome</keyword>
<dbReference type="HAMAP" id="MF_00651">
    <property type="entry name" value="Nuclease_YqgF"/>
    <property type="match status" value="1"/>
</dbReference>
<dbReference type="SMART" id="SM00732">
    <property type="entry name" value="YqgFc"/>
    <property type="match status" value="1"/>
</dbReference>
<name>A0A838ZPL7_9FLAO</name>
<dbReference type="EMBL" id="JACDZE010000001">
    <property type="protein sequence ID" value="MBA5629437.1"/>
    <property type="molecule type" value="Genomic_DNA"/>
</dbReference>
<dbReference type="Proteomes" id="UP000552241">
    <property type="component" value="Unassembled WGS sequence"/>
</dbReference>
<dbReference type="AlphaFoldDB" id="A0A838ZPL7"/>
<sequence>MPRIIAIDYGMKRTGIAVTDELQIIATALDTIETSKLIPFLEKYFSENNIQEIVIGLPMRMYGEVGQLETEIQKFILKLKEKFPLIPIFRQDESFTSKMASQAIFQSGAKKKKRQDKSLIDKVSATIILQSYMESKL</sequence>
<dbReference type="GO" id="GO:0004518">
    <property type="term" value="F:nuclease activity"/>
    <property type="evidence" value="ECO:0007669"/>
    <property type="project" value="UniProtKB-KW"/>
</dbReference>
<keyword evidence="4 5" id="KW-0378">Hydrolase</keyword>